<dbReference type="OrthoDB" id="5290767at2"/>
<protein>
    <recommendedName>
        <fullName evidence="3">Pentapeptide repeat-containing protein</fullName>
    </recommendedName>
</protein>
<proteinExistence type="predicted"/>
<dbReference type="Proteomes" id="UP000245362">
    <property type="component" value="Unassembled WGS sequence"/>
</dbReference>
<accession>A0A2U3B6Y1</accession>
<name>A0A2U3B6Y1_9VIBR</name>
<dbReference type="InterPro" id="IPR001646">
    <property type="entry name" value="5peptide_repeat"/>
</dbReference>
<comment type="caution">
    <text evidence="1">The sequence shown here is derived from an EMBL/GenBank/DDBJ whole genome shotgun (WGS) entry which is preliminary data.</text>
</comment>
<dbReference type="Gene3D" id="2.160.20.80">
    <property type="entry name" value="E3 ubiquitin-protein ligase SopA"/>
    <property type="match status" value="1"/>
</dbReference>
<dbReference type="SUPFAM" id="SSF141571">
    <property type="entry name" value="Pentapeptide repeat-like"/>
    <property type="match status" value="1"/>
</dbReference>
<evidence type="ECO:0000313" key="1">
    <source>
        <dbReference type="EMBL" id="PWI32551.1"/>
    </source>
</evidence>
<sequence>MDSFKSNDQYFEASFKKLERTDSHYTGIEFEECQFSDCDFSEVRFKSCKFINCEFIRCNLSLMDLSNTRLFGMTFKECKLVGVDWTKAIWPAYHLDFELKFDCCVLNDSSFFGLTLNELILSECKLHDVDFREGDFCESTMNFCDFSHSLFMRTNLRNVDFSDSTGYVINVLENQVSGAKFSRYEALSLLESLGIELVD</sequence>
<evidence type="ECO:0008006" key="3">
    <source>
        <dbReference type="Google" id="ProtNLM"/>
    </source>
</evidence>
<gene>
    <name evidence="1" type="ORF">DI392_15880</name>
</gene>
<dbReference type="Pfam" id="PF13599">
    <property type="entry name" value="Pentapeptide_4"/>
    <property type="match status" value="2"/>
</dbReference>
<organism evidence="1 2">
    <name type="scientific">Vibrio albus</name>
    <dbReference type="NCBI Taxonomy" id="2200953"/>
    <lineage>
        <taxon>Bacteria</taxon>
        <taxon>Pseudomonadati</taxon>
        <taxon>Pseudomonadota</taxon>
        <taxon>Gammaproteobacteria</taxon>
        <taxon>Vibrionales</taxon>
        <taxon>Vibrionaceae</taxon>
        <taxon>Vibrio</taxon>
    </lineage>
</organism>
<keyword evidence="2" id="KW-1185">Reference proteome</keyword>
<reference evidence="1 2" key="1">
    <citation type="submission" date="2018-05" db="EMBL/GenBank/DDBJ databases">
        <title>Vibrio limimaris sp. nov., isolated from marine sediment.</title>
        <authorList>
            <person name="Li C.-M."/>
        </authorList>
    </citation>
    <scope>NUCLEOTIDE SEQUENCE [LARGE SCALE GENOMIC DNA]</scope>
    <source>
        <strain evidence="1 2">E4404</strain>
    </source>
</reference>
<dbReference type="PANTHER" id="PTHR42999:SF1">
    <property type="entry name" value="PENTAPEPTIDE REPEAT-CONTAINING PROTEIN"/>
    <property type="match status" value="1"/>
</dbReference>
<dbReference type="InterPro" id="IPR052949">
    <property type="entry name" value="PA_immunity-related"/>
</dbReference>
<dbReference type="EMBL" id="QFWT01000009">
    <property type="protein sequence ID" value="PWI32551.1"/>
    <property type="molecule type" value="Genomic_DNA"/>
</dbReference>
<dbReference type="RefSeq" id="WP_109320691.1">
    <property type="nucleotide sequence ID" value="NZ_QFWT01000009.1"/>
</dbReference>
<dbReference type="PANTHER" id="PTHR42999">
    <property type="entry name" value="ANTIBIOTIC RESISTANCE PROTEIN MCBG"/>
    <property type="match status" value="1"/>
</dbReference>
<dbReference type="AlphaFoldDB" id="A0A2U3B6Y1"/>
<evidence type="ECO:0000313" key="2">
    <source>
        <dbReference type="Proteomes" id="UP000245362"/>
    </source>
</evidence>